<gene>
    <name evidence="5" type="ORF">APUU_10028S</name>
</gene>
<dbReference type="InterPro" id="IPR005000">
    <property type="entry name" value="Aldolase/citrate-lyase_domain"/>
</dbReference>
<keyword evidence="3" id="KW-0456">Lyase</keyword>
<keyword evidence="2" id="KW-0479">Metal-binding</keyword>
<reference evidence="5" key="2">
    <citation type="submission" date="2021-02" db="EMBL/GenBank/DDBJ databases">
        <title>Aspergillus puulaauensis MK2 genome sequence.</title>
        <authorList>
            <person name="Futagami T."/>
            <person name="Mori K."/>
            <person name="Kadooka C."/>
            <person name="Tanaka T."/>
        </authorList>
    </citation>
    <scope>NUCLEOTIDE SEQUENCE</scope>
    <source>
        <strain evidence="5">MK2</strain>
    </source>
</reference>
<dbReference type="EMBL" id="AP024443">
    <property type="protein sequence ID" value="BCS17200.1"/>
    <property type="molecule type" value="Genomic_DNA"/>
</dbReference>
<accession>A0A7R8AH43</accession>
<reference evidence="5" key="1">
    <citation type="submission" date="2021-01" db="EMBL/GenBank/DDBJ databases">
        <authorList>
            <consortium name="Aspergillus puulaauensis MK2 genome sequencing consortium"/>
            <person name="Kazuki M."/>
            <person name="Futagami T."/>
        </authorList>
    </citation>
    <scope>NUCLEOTIDE SEQUENCE</scope>
    <source>
        <strain evidence="5">MK2</strain>
    </source>
</reference>
<evidence type="ECO:0000313" key="5">
    <source>
        <dbReference type="EMBL" id="BCS17200.1"/>
    </source>
</evidence>
<dbReference type="RefSeq" id="XP_041549394.1">
    <property type="nucleotide sequence ID" value="XM_041699040.1"/>
</dbReference>
<comment type="similarity">
    <text evidence="1">Belongs to the HpcH/HpaI aldolase family.</text>
</comment>
<evidence type="ECO:0000256" key="2">
    <source>
        <dbReference type="ARBA" id="ARBA00022723"/>
    </source>
</evidence>
<dbReference type="PANTHER" id="PTHR30502:SF0">
    <property type="entry name" value="PHOSPHOENOLPYRUVATE CARBOXYLASE FAMILY PROTEIN"/>
    <property type="match status" value="1"/>
</dbReference>
<dbReference type="KEGG" id="apuu:APUU_10028S"/>
<evidence type="ECO:0000259" key="4">
    <source>
        <dbReference type="Pfam" id="PF03328"/>
    </source>
</evidence>
<dbReference type="Gene3D" id="3.20.20.60">
    <property type="entry name" value="Phosphoenolpyruvate-binding domains"/>
    <property type="match status" value="1"/>
</dbReference>
<feature type="domain" description="HpcH/HpaI aldolase/citrate lyase" evidence="4">
    <location>
        <begin position="31"/>
        <end position="214"/>
    </location>
</feature>
<dbReference type="OrthoDB" id="1621678at2759"/>
<proteinExistence type="inferred from homology"/>
<evidence type="ECO:0000313" key="6">
    <source>
        <dbReference type="Proteomes" id="UP000654913"/>
    </source>
</evidence>
<dbReference type="InterPro" id="IPR015813">
    <property type="entry name" value="Pyrv/PenolPyrv_kinase-like_dom"/>
</dbReference>
<dbReference type="PANTHER" id="PTHR30502">
    <property type="entry name" value="2-KETO-3-DEOXY-L-RHAMNONATE ALDOLASE"/>
    <property type="match status" value="1"/>
</dbReference>
<dbReference type="AlphaFoldDB" id="A0A7R8AH43"/>
<dbReference type="GO" id="GO:0046872">
    <property type="term" value="F:metal ion binding"/>
    <property type="evidence" value="ECO:0007669"/>
    <property type="project" value="UniProtKB-KW"/>
</dbReference>
<dbReference type="InterPro" id="IPR040442">
    <property type="entry name" value="Pyrv_kinase-like_dom_sf"/>
</dbReference>
<dbReference type="GO" id="GO:0016832">
    <property type="term" value="F:aldehyde-lyase activity"/>
    <property type="evidence" value="ECO:0007669"/>
    <property type="project" value="TreeGrafter"/>
</dbReference>
<evidence type="ECO:0000256" key="3">
    <source>
        <dbReference type="ARBA" id="ARBA00023239"/>
    </source>
</evidence>
<dbReference type="SUPFAM" id="SSF51621">
    <property type="entry name" value="Phosphoenolpyruvate/pyruvate domain"/>
    <property type="match status" value="1"/>
</dbReference>
<sequence length="267" mass="28709">MAPIYSNNLYQPRDRSNICKAAGVKVVPSVAVVQIAQKAGFDALFIDMEHSTLSIYNVSQLCTAGLLAGITPLVRVPHQCGNGMVQKVLDGGAMGVIFPHIDSRSDAEAAVSISKYPPWGKRSMTGQLPQFSMVTRPVQQVVDESNANGSAVIVMMETGLSLENADTIASTPGVDVLLVGSSDLCIDLGISGQFESDQFRAALETVNNSCKNHKKLFGIAGIYEDSSTLSWAIKNLDVRFMLGQYDASIVSKGFKQCAESMKQLERL</sequence>
<evidence type="ECO:0000256" key="1">
    <source>
        <dbReference type="ARBA" id="ARBA00005568"/>
    </source>
</evidence>
<dbReference type="Proteomes" id="UP000654913">
    <property type="component" value="Chromosome 1"/>
</dbReference>
<dbReference type="GO" id="GO:0005737">
    <property type="term" value="C:cytoplasm"/>
    <property type="evidence" value="ECO:0007669"/>
    <property type="project" value="TreeGrafter"/>
</dbReference>
<dbReference type="InterPro" id="IPR050251">
    <property type="entry name" value="HpcH-HpaI_aldolase"/>
</dbReference>
<name>A0A7R8AH43_9EURO</name>
<dbReference type="GeneID" id="64967205"/>
<protein>
    <recommendedName>
        <fullName evidence="4">HpcH/HpaI aldolase/citrate lyase domain-containing protein</fullName>
    </recommendedName>
</protein>
<organism evidence="5 6">
    <name type="scientific">Aspergillus puulaauensis</name>
    <dbReference type="NCBI Taxonomy" id="1220207"/>
    <lineage>
        <taxon>Eukaryota</taxon>
        <taxon>Fungi</taxon>
        <taxon>Dikarya</taxon>
        <taxon>Ascomycota</taxon>
        <taxon>Pezizomycotina</taxon>
        <taxon>Eurotiomycetes</taxon>
        <taxon>Eurotiomycetidae</taxon>
        <taxon>Eurotiales</taxon>
        <taxon>Aspergillaceae</taxon>
        <taxon>Aspergillus</taxon>
    </lineage>
</organism>
<dbReference type="Pfam" id="PF03328">
    <property type="entry name" value="HpcH_HpaI"/>
    <property type="match status" value="1"/>
</dbReference>
<keyword evidence="6" id="KW-1185">Reference proteome</keyword>